<dbReference type="Proteomes" id="UP000298381">
    <property type="component" value="Unassembled WGS sequence"/>
</dbReference>
<gene>
    <name evidence="2" type="ORF">E4100_03485</name>
</gene>
<organism evidence="2 3">
    <name type="scientific">Soehngenia longivitae</name>
    <dbReference type="NCBI Taxonomy" id="2562294"/>
    <lineage>
        <taxon>Bacteria</taxon>
        <taxon>Bacillati</taxon>
        <taxon>Bacillota</taxon>
        <taxon>Tissierellia</taxon>
        <taxon>Tissierellales</taxon>
        <taxon>Tissierellaceae</taxon>
        <taxon>Soehngenia</taxon>
    </lineage>
</organism>
<keyword evidence="1" id="KW-1133">Transmembrane helix</keyword>
<keyword evidence="1" id="KW-0812">Transmembrane</keyword>
<dbReference type="RefSeq" id="WP_135270654.1">
    <property type="nucleotide sequence ID" value="NZ_SRIB01000003.1"/>
</dbReference>
<protein>
    <submittedName>
        <fullName evidence="2">Uncharacterized protein</fullName>
    </submittedName>
</protein>
<keyword evidence="3" id="KW-1185">Reference proteome</keyword>
<proteinExistence type="predicted"/>
<name>A0A4Z0D8J1_9FIRM</name>
<sequence>MKIKKRLIIFGMTGIIVGTGLFMSLGDANSFASAGLETDPLITLSYLEQRISEVKKYVDDKISSLNNTSLNNLVVIELKNGQKIIGREGTEFILRSGKAIAKVSDLGGISDVTDGVDLKEGENIPRNHQLIIPRDDGRGLVIIEDSTFVLVRGEYIIE</sequence>
<evidence type="ECO:0000256" key="1">
    <source>
        <dbReference type="SAM" id="Phobius"/>
    </source>
</evidence>
<evidence type="ECO:0000313" key="2">
    <source>
        <dbReference type="EMBL" id="TFZ41173.1"/>
    </source>
</evidence>
<reference evidence="2 3" key="1">
    <citation type="submission" date="2019-03" db="EMBL/GenBank/DDBJ databases">
        <title>Draft genome sequence data and analysis of a Fermenting Bacterium, Soehngenia longevitae strain 1933PT, isolated from petroleum reservoir in Azerbaijan.</title>
        <authorList>
            <person name="Grouzdev D.S."/>
            <person name="Bidzhieva S.K."/>
            <person name="Sokolova D.S."/>
            <person name="Tourova T.P."/>
            <person name="Poltaraus A.B."/>
            <person name="Nazina T.N."/>
        </authorList>
    </citation>
    <scope>NUCLEOTIDE SEQUENCE [LARGE SCALE GENOMIC DNA]</scope>
    <source>
        <strain evidence="2 3">1933P</strain>
    </source>
</reference>
<comment type="caution">
    <text evidence="2">The sequence shown here is derived from an EMBL/GenBank/DDBJ whole genome shotgun (WGS) entry which is preliminary data.</text>
</comment>
<evidence type="ECO:0000313" key="3">
    <source>
        <dbReference type="Proteomes" id="UP000298381"/>
    </source>
</evidence>
<dbReference type="EMBL" id="SRIB01000003">
    <property type="protein sequence ID" value="TFZ41173.1"/>
    <property type="molecule type" value="Genomic_DNA"/>
</dbReference>
<dbReference type="OrthoDB" id="2381664at2"/>
<feature type="transmembrane region" description="Helical" evidence="1">
    <location>
        <begin position="7"/>
        <end position="26"/>
    </location>
</feature>
<keyword evidence="1" id="KW-0472">Membrane</keyword>
<dbReference type="AlphaFoldDB" id="A0A4Z0D8J1"/>
<accession>A0A4Z0D8J1</accession>